<gene>
    <name evidence="11" type="ORF">BOKJ2_LOCUS8989</name>
</gene>
<dbReference type="Proteomes" id="UP000614601">
    <property type="component" value="Unassembled WGS sequence"/>
</dbReference>
<keyword evidence="3" id="KW-0862">Zinc</keyword>
<feature type="compositionally biased region" description="Basic and acidic residues" evidence="9">
    <location>
        <begin position="167"/>
        <end position="203"/>
    </location>
</feature>
<dbReference type="PANTHER" id="PTHR46011:SF6">
    <property type="entry name" value="HIGH ZINC ACTIVATED NUCLEAR RECEPTOR PROTEIN"/>
    <property type="match status" value="1"/>
</dbReference>
<dbReference type="InterPro" id="IPR001628">
    <property type="entry name" value="Znf_hrmn_rcpt"/>
</dbReference>
<evidence type="ECO:0000259" key="10">
    <source>
        <dbReference type="PROSITE" id="PS51030"/>
    </source>
</evidence>
<keyword evidence="6" id="KW-0804">Transcription</keyword>
<dbReference type="GO" id="GO:0003700">
    <property type="term" value="F:DNA-binding transcription factor activity"/>
    <property type="evidence" value="ECO:0007669"/>
    <property type="project" value="InterPro"/>
</dbReference>
<evidence type="ECO:0000256" key="8">
    <source>
        <dbReference type="ARBA" id="ARBA00023242"/>
    </source>
</evidence>
<dbReference type="AlphaFoldDB" id="A0A811KV58"/>
<reference evidence="11" key="1">
    <citation type="submission" date="2020-09" db="EMBL/GenBank/DDBJ databases">
        <authorList>
            <person name="Kikuchi T."/>
        </authorList>
    </citation>
    <scope>NUCLEOTIDE SEQUENCE</scope>
    <source>
        <strain evidence="11">SH1</strain>
    </source>
</reference>
<dbReference type="EMBL" id="CAJFCW020000004">
    <property type="protein sequence ID" value="CAG9113824.1"/>
    <property type="molecule type" value="Genomic_DNA"/>
</dbReference>
<keyword evidence="7" id="KW-0675">Receptor</keyword>
<name>A0A811KV58_9BILA</name>
<sequence>MPKRLAKPERKASHCDCQVCGRPTRAYFHKLYVCCACTMFYRRNFRAFPRSQCRSGGSNCDLSNGPRRFCLYCRLNACRALGLRMLGKNLVVQTNGLPADDIAEEQLEEMEGRRGCEGDGGGFEDSEGYETSGVYATASVAYASHSEGTNHRKNSGMTSELSNNRKRSFEANKSYDFKTKGHKRLSTDSEDINHDTPRRKSSEMSKLGLENYHTYRSRAKLSLASLSDVSSSGTVYFELGNNQYVELYSDQTDQQSSEGLFQFGIETTEHQSLTKHQETHQNPKQSQELTQNEALELMSLPSTSSGYDSGYHNSSSGYCGSVRDSRLCYGSTYSSSGSSSNLQLQFAKNLHLNERKISCQTAESCSLSHVESAPNLQLLGSTVIRSDESDRDLDFLELPVIDLPLIRMITQAFRQLDDQQKFLSTMQRGSELFDHTCPAEDLIYCDRIQYEKLESKVIRISCSVLNNLMDNIQPNMDVNDKVNVIQNASVNLSLMHKVLCTVRQFPEMGQSLSSPFTGYYSDLNDLDAYLADVWNEKVDIVMRRFHADIYSSYTPCLEEAKFLNLHPVECAFWQYKDC</sequence>
<dbReference type="GO" id="GO:0008270">
    <property type="term" value="F:zinc ion binding"/>
    <property type="evidence" value="ECO:0007669"/>
    <property type="project" value="UniProtKB-KW"/>
</dbReference>
<evidence type="ECO:0000256" key="2">
    <source>
        <dbReference type="ARBA" id="ARBA00022771"/>
    </source>
</evidence>
<keyword evidence="4" id="KW-0805">Transcription regulation</keyword>
<dbReference type="GO" id="GO:0005634">
    <property type="term" value="C:nucleus"/>
    <property type="evidence" value="ECO:0007669"/>
    <property type="project" value="TreeGrafter"/>
</dbReference>
<evidence type="ECO:0000256" key="6">
    <source>
        <dbReference type="ARBA" id="ARBA00023163"/>
    </source>
</evidence>
<evidence type="ECO:0000256" key="9">
    <source>
        <dbReference type="SAM" id="MobiDB-lite"/>
    </source>
</evidence>
<dbReference type="Gene3D" id="3.30.50.10">
    <property type="entry name" value="Erythroid Transcription Factor GATA-1, subunit A"/>
    <property type="match status" value="1"/>
</dbReference>
<keyword evidence="2" id="KW-0863">Zinc-finger</keyword>
<organism evidence="11 12">
    <name type="scientific">Bursaphelenchus okinawaensis</name>
    <dbReference type="NCBI Taxonomy" id="465554"/>
    <lineage>
        <taxon>Eukaryota</taxon>
        <taxon>Metazoa</taxon>
        <taxon>Ecdysozoa</taxon>
        <taxon>Nematoda</taxon>
        <taxon>Chromadorea</taxon>
        <taxon>Rhabditida</taxon>
        <taxon>Tylenchina</taxon>
        <taxon>Tylenchomorpha</taxon>
        <taxon>Aphelenchoidea</taxon>
        <taxon>Aphelenchoididae</taxon>
        <taxon>Bursaphelenchus</taxon>
    </lineage>
</organism>
<dbReference type="OrthoDB" id="5850165at2759"/>
<keyword evidence="8" id="KW-0539">Nucleus</keyword>
<evidence type="ECO:0000256" key="1">
    <source>
        <dbReference type="ARBA" id="ARBA00022723"/>
    </source>
</evidence>
<comment type="caution">
    <text evidence="11">The sequence shown here is derived from an EMBL/GenBank/DDBJ whole genome shotgun (WGS) entry which is preliminary data.</text>
</comment>
<dbReference type="GO" id="GO:0043565">
    <property type="term" value="F:sequence-specific DNA binding"/>
    <property type="evidence" value="ECO:0007669"/>
    <property type="project" value="InterPro"/>
</dbReference>
<dbReference type="EMBL" id="CAJFDH010000004">
    <property type="protein sequence ID" value="CAD5220528.1"/>
    <property type="molecule type" value="Genomic_DNA"/>
</dbReference>
<dbReference type="Pfam" id="PF00105">
    <property type="entry name" value="zf-C4"/>
    <property type="match status" value="1"/>
</dbReference>
<evidence type="ECO:0000256" key="5">
    <source>
        <dbReference type="ARBA" id="ARBA00023125"/>
    </source>
</evidence>
<keyword evidence="12" id="KW-1185">Reference proteome</keyword>
<feature type="region of interest" description="Disordered" evidence="9">
    <location>
        <begin position="145"/>
        <end position="207"/>
    </location>
</feature>
<evidence type="ECO:0000313" key="11">
    <source>
        <dbReference type="EMBL" id="CAD5220528.1"/>
    </source>
</evidence>
<dbReference type="Proteomes" id="UP000783686">
    <property type="component" value="Unassembled WGS sequence"/>
</dbReference>
<protein>
    <recommendedName>
        <fullName evidence="10">Nuclear receptor domain-containing protein</fullName>
    </recommendedName>
</protein>
<evidence type="ECO:0000256" key="3">
    <source>
        <dbReference type="ARBA" id="ARBA00022833"/>
    </source>
</evidence>
<evidence type="ECO:0000313" key="12">
    <source>
        <dbReference type="Proteomes" id="UP000614601"/>
    </source>
</evidence>
<feature type="domain" description="Nuclear receptor" evidence="10">
    <location>
        <begin position="14"/>
        <end position="90"/>
    </location>
</feature>
<dbReference type="PANTHER" id="PTHR46011">
    <property type="entry name" value="NUCLEAR HORMONE RECEPTOR FAMILY MEMBER NHR-86-RELATED"/>
    <property type="match status" value="1"/>
</dbReference>
<dbReference type="SUPFAM" id="SSF57716">
    <property type="entry name" value="Glucocorticoid receptor-like (DNA-binding domain)"/>
    <property type="match status" value="1"/>
</dbReference>
<dbReference type="PROSITE" id="PS51030">
    <property type="entry name" value="NUCLEAR_REC_DBD_2"/>
    <property type="match status" value="1"/>
</dbReference>
<dbReference type="InterPro" id="IPR013088">
    <property type="entry name" value="Znf_NHR/GATA"/>
</dbReference>
<dbReference type="SMART" id="SM00399">
    <property type="entry name" value="ZnF_C4"/>
    <property type="match status" value="1"/>
</dbReference>
<evidence type="ECO:0000256" key="7">
    <source>
        <dbReference type="ARBA" id="ARBA00023170"/>
    </source>
</evidence>
<keyword evidence="5" id="KW-0238">DNA-binding</keyword>
<keyword evidence="1" id="KW-0479">Metal-binding</keyword>
<proteinExistence type="predicted"/>
<accession>A0A811KV58</accession>
<evidence type="ECO:0000256" key="4">
    <source>
        <dbReference type="ARBA" id="ARBA00023015"/>
    </source>
</evidence>